<dbReference type="Proteomes" id="UP001271769">
    <property type="component" value="Unassembled WGS sequence"/>
</dbReference>
<evidence type="ECO:0000256" key="1">
    <source>
        <dbReference type="ARBA" id="ARBA00001974"/>
    </source>
</evidence>
<dbReference type="Pfam" id="PF02852">
    <property type="entry name" value="Pyr_redox_dim"/>
    <property type="match status" value="1"/>
</dbReference>
<evidence type="ECO:0000313" key="12">
    <source>
        <dbReference type="EMBL" id="MDY0870736.1"/>
    </source>
</evidence>
<keyword evidence="7" id="KW-1015">Disulfide bond</keyword>
<dbReference type="SUPFAM" id="SSF55424">
    <property type="entry name" value="FAD/NAD-linked reductases, dimerisation (C-terminal) domain"/>
    <property type="match status" value="1"/>
</dbReference>
<dbReference type="PIRSF" id="PIRSF000350">
    <property type="entry name" value="Mercury_reductase_MerA"/>
    <property type="match status" value="1"/>
</dbReference>
<organism evidence="12 13">
    <name type="scientific">Dongia rigui</name>
    <dbReference type="NCBI Taxonomy" id="940149"/>
    <lineage>
        <taxon>Bacteria</taxon>
        <taxon>Pseudomonadati</taxon>
        <taxon>Pseudomonadota</taxon>
        <taxon>Alphaproteobacteria</taxon>
        <taxon>Rhodospirillales</taxon>
        <taxon>Dongiaceae</taxon>
        <taxon>Dongia</taxon>
    </lineage>
</organism>
<dbReference type="InterPro" id="IPR023753">
    <property type="entry name" value="FAD/NAD-binding_dom"/>
</dbReference>
<dbReference type="InterPro" id="IPR001100">
    <property type="entry name" value="Pyr_nuc-diS_OxRdtase"/>
</dbReference>
<evidence type="ECO:0000256" key="2">
    <source>
        <dbReference type="ARBA" id="ARBA00007532"/>
    </source>
</evidence>
<keyword evidence="5" id="KW-0521">NADP</keyword>
<evidence type="ECO:0000256" key="3">
    <source>
        <dbReference type="ARBA" id="ARBA00022630"/>
    </source>
</evidence>
<dbReference type="RefSeq" id="WP_320499063.1">
    <property type="nucleotide sequence ID" value="NZ_JAXCLX010000001.1"/>
</dbReference>
<feature type="domain" description="Pyridine nucleotide-disulphide oxidoreductase dimerisation" evidence="10">
    <location>
        <begin position="345"/>
        <end position="450"/>
    </location>
</feature>
<keyword evidence="3 9" id="KW-0285">Flavoprotein</keyword>
<comment type="cofactor">
    <cofactor evidence="1">
        <name>FAD</name>
        <dbReference type="ChEBI" id="CHEBI:57692"/>
    </cofactor>
</comment>
<feature type="domain" description="FAD/NAD(P)-binding" evidence="11">
    <location>
        <begin position="10"/>
        <end position="325"/>
    </location>
</feature>
<keyword evidence="8 9" id="KW-0676">Redox-active center</keyword>
<dbReference type="InterPro" id="IPR004099">
    <property type="entry name" value="Pyr_nucl-diS_OxRdtase_dimer"/>
</dbReference>
<dbReference type="Pfam" id="PF07992">
    <property type="entry name" value="Pyr_redox_2"/>
    <property type="match status" value="1"/>
</dbReference>
<evidence type="ECO:0000259" key="11">
    <source>
        <dbReference type="Pfam" id="PF07992"/>
    </source>
</evidence>
<reference evidence="12 13" key="1">
    <citation type="journal article" date="2013" name="Antonie Van Leeuwenhoek">
        <title>Dongia rigui sp. nov., isolated from freshwater of a large wetland in Korea.</title>
        <authorList>
            <person name="Baik K.S."/>
            <person name="Hwang Y.M."/>
            <person name="Choi J.S."/>
            <person name="Kwon J."/>
            <person name="Seong C.N."/>
        </authorList>
    </citation>
    <scope>NUCLEOTIDE SEQUENCE [LARGE SCALE GENOMIC DNA]</scope>
    <source>
        <strain evidence="12 13">04SU4-P</strain>
    </source>
</reference>
<dbReference type="PROSITE" id="PS00076">
    <property type="entry name" value="PYRIDINE_REDOX_1"/>
    <property type="match status" value="1"/>
</dbReference>
<evidence type="ECO:0000256" key="6">
    <source>
        <dbReference type="ARBA" id="ARBA00023002"/>
    </source>
</evidence>
<proteinExistence type="inferred from homology"/>
<evidence type="ECO:0000313" key="13">
    <source>
        <dbReference type="Proteomes" id="UP001271769"/>
    </source>
</evidence>
<keyword evidence="6 9" id="KW-0560">Oxidoreductase</keyword>
<dbReference type="InterPro" id="IPR012999">
    <property type="entry name" value="Pyr_OxRdtase_I_AS"/>
</dbReference>
<evidence type="ECO:0000259" key="10">
    <source>
        <dbReference type="Pfam" id="PF02852"/>
    </source>
</evidence>
<comment type="similarity">
    <text evidence="2 9">Belongs to the class-I pyridine nucleotide-disulfide oxidoreductase family.</text>
</comment>
<evidence type="ECO:0000256" key="5">
    <source>
        <dbReference type="ARBA" id="ARBA00022857"/>
    </source>
</evidence>
<evidence type="ECO:0000256" key="4">
    <source>
        <dbReference type="ARBA" id="ARBA00022827"/>
    </source>
</evidence>
<dbReference type="PRINTS" id="PR00411">
    <property type="entry name" value="PNDRDTASEI"/>
</dbReference>
<accession>A0ABU5DVW9</accession>
<keyword evidence="13" id="KW-1185">Reference proteome</keyword>
<keyword evidence="4 9" id="KW-0274">FAD</keyword>
<gene>
    <name evidence="12" type="ORF">SMD31_02340</name>
</gene>
<dbReference type="EMBL" id="JAXCLX010000001">
    <property type="protein sequence ID" value="MDY0870736.1"/>
    <property type="molecule type" value="Genomic_DNA"/>
</dbReference>
<protein>
    <submittedName>
        <fullName evidence="12">FAD-dependent oxidoreductase</fullName>
    </submittedName>
</protein>
<evidence type="ECO:0000256" key="7">
    <source>
        <dbReference type="ARBA" id="ARBA00023157"/>
    </source>
</evidence>
<evidence type="ECO:0000256" key="9">
    <source>
        <dbReference type="RuleBase" id="RU003691"/>
    </source>
</evidence>
<dbReference type="InterPro" id="IPR036188">
    <property type="entry name" value="FAD/NAD-bd_sf"/>
</dbReference>
<dbReference type="SUPFAM" id="SSF51905">
    <property type="entry name" value="FAD/NAD(P)-binding domain"/>
    <property type="match status" value="1"/>
</dbReference>
<sequence>MTEMPTLTPDICVIGAGSGGLTVAAGAAQLGASVVLVEEGEMGGDCLNSGCVPSKALLAAAHQAATVSQAKKFGVSFRAPTINRANVAKHIAGVIAGIAPHDSVERFEGLGVTVIRGRGVFAAPDAVIANGQRIQAKRFVIATGSKPVLPPIAGLDGIRPFTNETIFGVTEPIEHLLVIGGGPIGVEMAQAQRRLGAKVTLVEMARLLPKDDPELVGFVRTALAADGVDLKEGTNIIRLERNDDGIAAHLANNEGTTEEIAVSHVLVAVGRRPNTDGIGLERAAVTLKGSTIQVDQRLRTSNPRIYAIGDCAGGPAFTHVAGYHGGIVLRNILFRLRAKVNPDLIPWVTFTEPELAYVGLLETAARARFKDVRTETLDFDTNDRARTERRDAGRIKIVLRAGGQILGVGIVGPQAGELLAPWCLAIARGLKLSAMAGLLLPYPTLSEISKRVAGNYYAPRLFSVGVRALVRGLMKLP</sequence>
<name>A0ABU5DVW9_9PROT</name>
<dbReference type="PANTHER" id="PTHR43014:SF2">
    <property type="entry name" value="MERCURIC REDUCTASE"/>
    <property type="match status" value="1"/>
</dbReference>
<comment type="caution">
    <text evidence="12">The sequence shown here is derived from an EMBL/GenBank/DDBJ whole genome shotgun (WGS) entry which is preliminary data.</text>
</comment>
<dbReference type="Gene3D" id="3.50.50.60">
    <property type="entry name" value="FAD/NAD(P)-binding domain"/>
    <property type="match status" value="2"/>
</dbReference>
<dbReference type="PANTHER" id="PTHR43014">
    <property type="entry name" value="MERCURIC REDUCTASE"/>
    <property type="match status" value="1"/>
</dbReference>
<dbReference type="Gene3D" id="3.30.390.30">
    <property type="match status" value="1"/>
</dbReference>
<evidence type="ECO:0000256" key="8">
    <source>
        <dbReference type="ARBA" id="ARBA00023284"/>
    </source>
</evidence>
<dbReference type="InterPro" id="IPR016156">
    <property type="entry name" value="FAD/NAD-linked_Rdtase_dimer_sf"/>
</dbReference>
<dbReference type="PRINTS" id="PR00368">
    <property type="entry name" value="FADPNR"/>
</dbReference>